<sequence>MFDENFTFDQKGVADTSRRDAVEPESAMSPKEVHADLPPPPPSLEAAKTPQSAAATSKEAATTPAESDTIDSLARQLGRQTLLQEDPQYQWRRSQQPPTFLESSAATAMPISPIPPAAAGAPSAARQSTTFADTGDSRKPDRNHDRQQLPVQRADIGACDPGVCIAAIVFPAGGSCSSSSSGTTNLDGDTLMTDRNRSIQVDQDWGDDEPMVRLLSYRRAGAMTRVQKLGLSFRSAQHTALQCANLKPNKTRMRRRDRKPSKAQPTPTPMPMPTPATMPAPPGGGRIYDVKSSSFRRPRPYVLLCSGFVAAFVRLCLCFLLAY</sequence>
<evidence type="ECO:0000256" key="1">
    <source>
        <dbReference type="SAM" id="MobiDB-lite"/>
    </source>
</evidence>
<feature type="region of interest" description="Disordered" evidence="1">
    <location>
        <begin position="249"/>
        <end position="285"/>
    </location>
</feature>
<reference evidence="3 4" key="1">
    <citation type="submission" date="2023-01" db="EMBL/GenBank/DDBJ databases">
        <title>Analysis of 21 Apiospora genomes using comparative genomics revels a genus with tremendous synthesis potential of carbohydrate active enzymes and secondary metabolites.</title>
        <authorList>
            <person name="Sorensen T."/>
        </authorList>
    </citation>
    <scope>NUCLEOTIDE SEQUENCE [LARGE SCALE GENOMIC DNA]</scope>
    <source>
        <strain evidence="3 4">CBS 114990</strain>
    </source>
</reference>
<keyword evidence="2" id="KW-1133">Transmembrane helix</keyword>
<feature type="transmembrane region" description="Helical" evidence="2">
    <location>
        <begin position="301"/>
        <end position="322"/>
    </location>
</feature>
<comment type="caution">
    <text evidence="3">The sequence shown here is derived from an EMBL/GenBank/DDBJ whole genome shotgun (WGS) entry which is preliminary data.</text>
</comment>
<accession>A0ABR1X1Z5</accession>
<evidence type="ECO:0000313" key="4">
    <source>
        <dbReference type="Proteomes" id="UP001433268"/>
    </source>
</evidence>
<feature type="compositionally biased region" description="Basic residues" evidence="1">
    <location>
        <begin position="249"/>
        <end position="261"/>
    </location>
</feature>
<feature type="region of interest" description="Disordered" evidence="1">
    <location>
        <begin position="1"/>
        <end position="148"/>
    </location>
</feature>
<dbReference type="Proteomes" id="UP001433268">
    <property type="component" value="Unassembled WGS sequence"/>
</dbReference>
<keyword evidence="4" id="KW-1185">Reference proteome</keyword>
<dbReference type="EMBL" id="JAQQWN010000004">
    <property type="protein sequence ID" value="KAK8089430.1"/>
    <property type="molecule type" value="Genomic_DNA"/>
</dbReference>
<dbReference type="GeneID" id="92041766"/>
<evidence type="ECO:0000313" key="3">
    <source>
        <dbReference type="EMBL" id="KAK8089430.1"/>
    </source>
</evidence>
<protein>
    <submittedName>
        <fullName evidence="3">Uncharacterized protein</fullName>
    </submittedName>
</protein>
<feature type="compositionally biased region" description="Low complexity" evidence="1">
    <location>
        <begin position="52"/>
        <end position="67"/>
    </location>
</feature>
<feature type="compositionally biased region" description="Basic and acidic residues" evidence="1">
    <location>
        <begin position="135"/>
        <end position="147"/>
    </location>
</feature>
<evidence type="ECO:0000256" key="2">
    <source>
        <dbReference type="SAM" id="Phobius"/>
    </source>
</evidence>
<organism evidence="3 4">
    <name type="scientific">Apiospora hydei</name>
    <dbReference type="NCBI Taxonomy" id="1337664"/>
    <lineage>
        <taxon>Eukaryota</taxon>
        <taxon>Fungi</taxon>
        <taxon>Dikarya</taxon>
        <taxon>Ascomycota</taxon>
        <taxon>Pezizomycotina</taxon>
        <taxon>Sordariomycetes</taxon>
        <taxon>Xylariomycetidae</taxon>
        <taxon>Amphisphaeriales</taxon>
        <taxon>Apiosporaceae</taxon>
        <taxon>Apiospora</taxon>
    </lineage>
</organism>
<feature type="compositionally biased region" description="Low complexity" evidence="1">
    <location>
        <begin position="103"/>
        <end position="125"/>
    </location>
</feature>
<keyword evidence="2" id="KW-0472">Membrane</keyword>
<gene>
    <name evidence="3" type="ORF">PG997_004391</name>
</gene>
<feature type="compositionally biased region" description="Polar residues" evidence="1">
    <location>
        <begin position="91"/>
        <end position="102"/>
    </location>
</feature>
<name>A0ABR1X1Z5_9PEZI</name>
<feature type="compositionally biased region" description="Pro residues" evidence="1">
    <location>
        <begin position="266"/>
        <end position="282"/>
    </location>
</feature>
<keyword evidence="2" id="KW-0812">Transmembrane</keyword>
<dbReference type="RefSeq" id="XP_066672324.1">
    <property type="nucleotide sequence ID" value="XM_066808706.1"/>
</dbReference>
<proteinExistence type="predicted"/>